<dbReference type="InterPro" id="IPR042118">
    <property type="entry name" value="QueA_dom1"/>
</dbReference>
<evidence type="ECO:0000256" key="5">
    <source>
        <dbReference type="HAMAP-Rule" id="MF_00113"/>
    </source>
</evidence>
<comment type="similarity">
    <text evidence="5">Belongs to the QueA family.</text>
</comment>
<organism evidence="6 7">
    <name type="scientific">Mongoliibacter ruber</name>
    <dbReference type="NCBI Taxonomy" id="1750599"/>
    <lineage>
        <taxon>Bacteria</taxon>
        <taxon>Pseudomonadati</taxon>
        <taxon>Bacteroidota</taxon>
        <taxon>Cytophagia</taxon>
        <taxon>Cytophagales</taxon>
        <taxon>Cyclobacteriaceae</taxon>
        <taxon>Mongoliibacter</taxon>
    </lineage>
</organism>
<dbReference type="SUPFAM" id="SSF111337">
    <property type="entry name" value="QueA-like"/>
    <property type="match status" value="1"/>
</dbReference>
<keyword evidence="2 5" id="KW-0808">Transferase</keyword>
<dbReference type="Gene3D" id="3.40.1780.10">
    <property type="entry name" value="QueA-like"/>
    <property type="match status" value="1"/>
</dbReference>
<dbReference type="Proteomes" id="UP000238157">
    <property type="component" value="Unassembled WGS sequence"/>
</dbReference>
<sequence>MTLLKSIQNIRLTDYEYTLPDEKIAKFPLEKRDESKLLHYDGSKGISHHAFRELPQLIPEGSMMVFNNTKVIPARMIFQRETGARIEIFLLKPILPSTVINEVMINTQMVTWECMIGNLKKWKTGETLKGAIEIQGQLIELKATLTDRENRLVQFDWSGNLVPFVSLVEASGEVPLPPYLNRKATPEDKPRYQTVYSKKEGAVAAPTAGLHFTENVFDQLRDKGIKEEYLTLHVSAGTFQPIKSEVISEHNMHSEQVVVSFESITNIAAHDAKIVAVGTTSMRTLESLYWYGVKLLHNQKSEFLIEKLFPYGSFESLPNRTESFSAISEYMQKNDLREITGSTEIFIMPGYNFKVCDGLVTNFHQPSSTLVLLIAAFTNGKWRDIYDTALSQDYRFLSYGDSNLYWKEG</sequence>
<dbReference type="HAMAP" id="MF_00113">
    <property type="entry name" value="QueA"/>
    <property type="match status" value="1"/>
</dbReference>
<protein>
    <recommendedName>
        <fullName evidence="5">S-adenosylmethionine:tRNA ribosyltransferase-isomerase</fullName>
        <ecNumber evidence="5">2.4.99.17</ecNumber>
    </recommendedName>
    <alternativeName>
        <fullName evidence="5">Queuosine biosynthesis protein QueA</fullName>
    </alternativeName>
</protein>
<dbReference type="RefSeq" id="WP_106131903.1">
    <property type="nucleotide sequence ID" value="NZ_PVTR01000001.1"/>
</dbReference>
<dbReference type="AlphaFoldDB" id="A0A2T0WVF8"/>
<dbReference type="UniPathway" id="UPA00392"/>
<dbReference type="PANTHER" id="PTHR30307:SF0">
    <property type="entry name" value="S-ADENOSYLMETHIONINE:TRNA RIBOSYLTRANSFERASE-ISOMERASE"/>
    <property type="match status" value="1"/>
</dbReference>
<comment type="pathway">
    <text evidence="5">tRNA modification; tRNA-queuosine biosynthesis.</text>
</comment>
<comment type="subunit">
    <text evidence="5">Monomer.</text>
</comment>
<keyword evidence="1 5" id="KW-0963">Cytoplasm</keyword>
<gene>
    <name evidence="5" type="primary">queA</name>
    <name evidence="6" type="ORF">CLW00_101340</name>
</gene>
<dbReference type="InterPro" id="IPR036100">
    <property type="entry name" value="QueA_sf"/>
</dbReference>
<keyword evidence="6" id="KW-0413">Isomerase</keyword>
<dbReference type="GO" id="GO:0051075">
    <property type="term" value="F:S-adenosylmethionine:tRNA ribosyltransferase-isomerase activity"/>
    <property type="evidence" value="ECO:0007669"/>
    <property type="project" value="UniProtKB-EC"/>
</dbReference>
<comment type="subcellular location">
    <subcellularLocation>
        <location evidence="5">Cytoplasm</location>
    </subcellularLocation>
</comment>
<dbReference type="InterPro" id="IPR042119">
    <property type="entry name" value="QueA_dom2"/>
</dbReference>
<name>A0A2T0WVF8_9BACT</name>
<dbReference type="GO" id="GO:0005737">
    <property type="term" value="C:cytoplasm"/>
    <property type="evidence" value="ECO:0007669"/>
    <property type="project" value="UniProtKB-SubCell"/>
</dbReference>
<evidence type="ECO:0000256" key="3">
    <source>
        <dbReference type="ARBA" id="ARBA00022691"/>
    </source>
</evidence>
<dbReference type="PANTHER" id="PTHR30307">
    <property type="entry name" value="S-ADENOSYLMETHIONINE:TRNA RIBOSYLTRANSFERASE-ISOMERASE"/>
    <property type="match status" value="1"/>
</dbReference>
<dbReference type="Pfam" id="PF02547">
    <property type="entry name" value="Queuosine_synth"/>
    <property type="match status" value="1"/>
</dbReference>
<proteinExistence type="inferred from homology"/>
<keyword evidence="7" id="KW-1185">Reference proteome</keyword>
<dbReference type="InterPro" id="IPR003699">
    <property type="entry name" value="QueA"/>
</dbReference>
<evidence type="ECO:0000313" key="7">
    <source>
        <dbReference type="Proteomes" id="UP000238157"/>
    </source>
</evidence>
<reference evidence="6 7" key="1">
    <citation type="submission" date="2018-03" db="EMBL/GenBank/DDBJ databases">
        <title>Genomic Encyclopedia of Archaeal and Bacterial Type Strains, Phase II (KMG-II): from individual species to whole genera.</title>
        <authorList>
            <person name="Goeker M."/>
        </authorList>
    </citation>
    <scope>NUCLEOTIDE SEQUENCE [LARGE SCALE GENOMIC DNA]</scope>
    <source>
        <strain evidence="6 7">DSM 27929</strain>
    </source>
</reference>
<comment type="caution">
    <text evidence="6">The sequence shown here is derived from an EMBL/GenBank/DDBJ whole genome shotgun (WGS) entry which is preliminary data.</text>
</comment>
<dbReference type="GO" id="GO:0008616">
    <property type="term" value="P:tRNA queuosine(34) biosynthetic process"/>
    <property type="evidence" value="ECO:0007669"/>
    <property type="project" value="UniProtKB-UniRule"/>
</dbReference>
<evidence type="ECO:0000313" key="6">
    <source>
        <dbReference type="EMBL" id="PRY90676.1"/>
    </source>
</evidence>
<dbReference type="Gene3D" id="2.40.10.240">
    <property type="entry name" value="QueA-like"/>
    <property type="match status" value="1"/>
</dbReference>
<comment type="catalytic activity">
    <reaction evidence="5">
        <text>7-aminomethyl-7-carbaguanosine(34) in tRNA + S-adenosyl-L-methionine = epoxyqueuosine(34) in tRNA + adenine + L-methionine + 2 H(+)</text>
        <dbReference type="Rhea" id="RHEA:32155"/>
        <dbReference type="Rhea" id="RHEA-COMP:10342"/>
        <dbReference type="Rhea" id="RHEA-COMP:18582"/>
        <dbReference type="ChEBI" id="CHEBI:15378"/>
        <dbReference type="ChEBI" id="CHEBI:16708"/>
        <dbReference type="ChEBI" id="CHEBI:57844"/>
        <dbReference type="ChEBI" id="CHEBI:59789"/>
        <dbReference type="ChEBI" id="CHEBI:82833"/>
        <dbReference type="ChEBI" id="CHEBI:194443"/>
        <dbReference type="EC" id="2.4.99.17"/>
    </reaction>
</comment>
<dbReference type="OrthoDB" id="9805933at2"/>
<dbReference type="EC" id="2.4.99.17" evidence="5"/>
<keyword evidence="3 5" id="KW-0949">S-adenosyl-L-methionine</keyword>
<evidence type="ECO:0000256" key="4">
    <source>
        <dbReference type="ARBA" id="ARBA00022785"/>
    </source>
</evidence>
<evidence type="ECO:0000256" key="2">
    <source>
        <dbReference type="ARBA" id="ARBA00022679"/>
    </source>
</evidence>
<accession>A0A2T0WVF8</accession>
<keyword evidence="4 5" id="KW-0671">Queuosine biosynthesis</keyword>
<evidence type="ECO:0000256" key="1">
    <source>
        <dbReference type="ARBA" id="ARBA00022490"/>
    </source>
</evidence>
<comment type="function">
    <text evidence="5">Transfers and isomerizes the ribose moiety from AdoMet to the 7-aminomethyl group of 7-deazaguanine (preQ1-tRNA) to give epoxyqueuosine (oQ-tRNA).</text>
</comment>
<dbReference type="EMBL" id="PVTR01000001">
    <property type="protein sequence ID" value="PRY90676.1"/>
    <property type="molecule type" value="Genomic_DNA"/>
</dbReference>